<evidence type="ECO:0000256" key="2">
    <source>
        <dbReference type="ARBA" id="ARBA00010992"/>
    </source>
</evidence>
<evidence type="ECO:0000256" key="8">
    <source>
        <dbReference type="SAM" id="MobiDB-lite"/>
    </source>
</evidence>
<evidence type="ECO:0000256" key="5">
    <source>
        <dbReference type="ARBA" id="ARBA00022989"/>
    </source>
</evidence>
<evidence type="ECO:0000259" key="10">
    <source>
        <dbReference type="PROSITE" id="PS50850"/>
    </source>
</evidence>
<keyword evidence="4 9" id="KW-0812">Transmembrane</keyword>
<dbReference type="Gene3D" id="1.20.1250.20">
    <property type="entry name" value="MFS general substrate transporter like domains"/>
    <property type="match status" value="1"/>
</dbReference>
<keyword evidence="11" id="KW-0762">Sugar transport</keyword>
<dbReference type="PANTHER" id="PTHR48022">
    <property type="entry name" value="PLASTIDIC GLUCOSE TRANSPORTER 4"/>
    <property type="match status" value="1"/>
</dbReference>
<dbReference type="NCBIfam" id="TIGR00879">
    <property type="entry name" value="SP"/>
    <property type="match status" value="1"/>
</dbReference>
<dbReference type="PANTHER" id="PTHR48022:SF54">
    <property type="entry name" value="GLUCOSE TRANSPORTER, PUTATIVE (AFU_ORTHOLOGUE AFUA_8G00890)-RELATED"/>
    <property type="match status" value="1"/>
</dbReference>
<dbReference type="Proteomes" id="UP000800036">
    <property type="component" value="Unassembled WGS sequence"/>
</dbReference>
<feature type="transmembrane region" description="Helical" evidence="9">
    <location>
        <begin position="299"/>
        <end position="317"/>
    </location>
</feature>
<evidence type="ECO:0000256" key="7">
    <source>
        <dbReference type="RuleBase" id="RU003346"/>
    </source>
</evidence>
<dbReference type="Pfam" id="PF00083">
    <property type="entry name" value="Sugar_tr"/>
    <property type="match status" value="1"/>
</dbReference>
<proteinExistence type="inferred from homology"/>
<evidence type="ECO:0000313" key="12">
    <source>
        <dbReference type="Proteomes" id="UP000800036"/>
    </source>
</evidence>
<keyword evidence="5 9" id="KW-1133">Transmembrane helix</keyword>
<feature type="transmembrane region" description="Helical" evidence="9">
    <location>
        <begin position="78"/>
        <end position="101"/>
    </location>
</feature>
<reference evidence="11" key="1">
    <citation type="journal article" date="2020" name="Stud. Mycol.">
        <title>101 Dothideomycetes genomes: a test case for predicting lifestyles and emergence of pathogens.</title>
        <authorList>
            <person name="Haridas S."/>
            <person name="Albert R."/>
            <person name="Binder M."/>
            <person name="Bloem J."/>
            <person name="Labutti K."/>
            <person name="Salamov A."/>
            <person name="Andreopoulos B."/>
            <person name="Baker S."/>
            <person name="Barry K."/>
            <person name="Bills G."/>
            <person name="Bluhm B."/>
            <person name="Cannon C."/>
            <person name="Castanera R."/>
            <person name="Culley D."/>
            <person name="Daum C."/>
            <person name="Ezra D."/>
            <person name="Gonzalez J."/>
            <person name="Henrissat B."/>
            <person name="Kuo A."/>
            <person name="Liang C."/>
            <person name="Lipzen A."/>
            <person name="Lutzoni F."/>
            <person name="Magnuson J."/>
            <person name="Mondo S."/>
            <person name="Nolan M."/>
            <person name="Ohm R."/>
            <person name="Pangilinan J."/>
            <person name="Park H.-J."/>
            <person name="Ramirez L."/>
            <person name="Alfaro M."/>
            <person name="Sun H."/>
            <person name="Tritt A."/>
            <person name="Yoshinaga Y."/>
            <person name="Zwiers L.-H."/>
            <person name="Turgeon B."/>
            <person name="Goodwin S."/>
            <person name="Spatafora J."/>
            <person name="Crous P."/>
            <person name="Grigoriev I."/>
        </authorList>
    </citation>
    <scope>NUCLEOTIDE SEQUENCE</scope>
    <source>
        <strain evidence="11">CBS 107.79</strain>
    </source>
</reference>
<feature type="compositionally biased region" description="Basic and acidic residues" evidence="8">
    <location>
        <begin position="503"/>
        <end position="512"/>
    </location>
</feature>
<dbReference type="OrthoDB" id="4142200at2759"/>
<evidence type="ECO:0000256" key="6">
    <source>
        <dbReference type="ARBA" id="ARBA00023136"/>
    </source>
</evidence>
<sequence>MYRFNNIYVLAAFGTIGGALFGFDVSSMSAWLDADQYLDYFNHPNSDLQGGITASMSGGSFVGAIAAGFLADKFGRKMALQIACAIFVIGCAVVCSAQNVGQLIAGRMINGFSIGICSSQVCVYLAELAPGRIRGRIVGIQQWSIEWGIIIMYMICYGCIQGISGPSAFRVAWGVQAFPAIILFFALFLFPESPRWLAGHEHWEEVLDVLADLHGKGNKNDPIVLAEYEEVREAQRIAAEAQGVGFFELFSPRIWKRTLAGTSIQMWQQLLGGNVAMYYVVYIFQMAGLSGNTNLYSSAIQYVIFLLTTGVMLPIIDRLGRRQLLIAGSITCMCLHYCTAAIMATYGRPVDSVSGNENLKLEISGAPGKAVIALSYIFTGIYGLTWAPLGWIYCSEVFPLKYRAKGVGLSAATNWIFNFALAYFLPPSFKNITWKTYIIFGVFCTVMTIHIFFTYPETARKTLEEIDVVFNSKVPPWRSSKVAERALEARAQSINEAGGLPKESGDLDEKDSYAQQREVV</sequence>
<dbReference type="PROSITE" id="PS00217">
    <property type="entry name" value="SUGAR_TRANSPORT_2"/>
    <property type="match status" value="1"/>
</dbReference>
<accession>A0A6A5VDK9</accession>
<dbReference type="InterPro" id="IPR020846">
    <property type="entry name" value="MFS_dom"/>
</dbReference>
<keyword evidence="3 7" id="KW-0813">Transport</keyword>
<dbReference type="GO" id="GO:0016020">
    <property type="term" value="C:membrane"/>
    <property type="evidence" value="ECO:0007669"/>
    <property type="project" value="UniProtKB-SubCell"/>
</dbReference>
<feature type="transmembrane region" description="Helical" evidence="9">
    <location>
        <begin position="324"/>
        <end position="346"/>
    </location>
</feature>
<dbReference type="PROSITE" id="PS00216">
    <property type="entry name" value="SUGAR_TRANSPORT_1"/>
    <property type="match status" value="2"/>
</dbReference>
<dbReference type="InterPro" id="IPR036259">
    <property type="entry name" value="MFS_trans_sf"/>
</dbReference>
<feature type="transmembrane region" description="Helical" evidence="9">
    <location>
        <begin position="147"/>
        <end position="165"/>
    </location>
</feature>
<dbReference type="GO" id="GO:0005351">
    <property type="term" value="F:carbohydrate:proton symporter activity"/>
    <property type="evidence" value="ECO:0007669"/>
    <property type="project" value="TreeGrafter"/>
</dbReference>
<keyword evidence="12" id="KW-1185">Reference proteome</keyword>
<feature type="domain" description="Major facilitator superfamily (MFS) profile" evidence="10">
    <location>
        <begin position="10"/>
        <end position="459"/>
    </location>
</feature>
<dbReference type="FunFam" id="1.20.1250.20:FF:000026">
    <property type="entry name" value="MFS quinate transporter QutD"/>
    <property type="match status" value="1"/>
</dbReference>
<comment type="subcellular location">
    <subcellularLocation>
        <location evidence="1">Membrane</location>
        <topology evidence="1">Multi-pass membrane protein</topology>
    </subcellularLocation>
</comment>
<comment type="similarity">
    <text evidence="2 7">Belongs to the major facilitator superfamily. Sugar transporter (TC 2.A.1.1) family.</text>
</comment>
<evidence type="ECO:0000256" key="3">
    <source>
        <dbReference type="ARBA" id="ARBA00022448"/>
    </source>
</evidence>
<dbReference type="InterPro" id="IPR003663">
    <property type="entry name" value="Sugar/inositol_transpt"/>
</dbReference>
<feature type="transmembrane region" description="Helical" evidence="9">
    <location>
        <begin position="406"/>
        <end position="425"/>
    </location>
</feature>
<dbReference type="CDD" id="cd17356">
    <property type="entry name" value="MFS_HXT"/>
    <property type="match status" value="1"/>
</dbReference>
<feature type="transmembrane region" description="Helical" evidence="9">
    <location>
        <begin position="107"/>
        <end position="126"/>
    </location>
</feature>
<evidence type="ECO:0000256" key="1">
    <source>
        <dbReference type="ARBA" id="ARBA00004141"/>
    </source>
</evidence>
<evidence type="ECO:0000256" key="9">
    <source>
        <dbReference type="SAM" id="Phobius"/>
    </source>
</evidence>
<dbReference type="InterPro" id="IPR005828">
    <property type="entry name" value="MFS_sugar_transport-like"/>
</dbReference>
<name>A0A6A5VDK9_9PLEO</name>
<feature type="transmembrane region" description="Helical" evidence="9">
    <location>
        <begin position="171"/>
        <end position="190"/>
    </location>
</feature>
<feature type="region of interest" description="Disordered" evidence="8">
    <location>
        <begin position="494"/>
        <end position="520"/>
    </location>
</feature>
<dbReference type="InterPro" id="IPR050360">
    <property type="entry name" value="MFS_Sugar_Transporters"/>
</dbReference>
<feature type="transmembrane region" description="Helical" evidence="9">
    <location>
        <begin position="437"/>
        <end position="455"/>
    </location>
</feature>
<feature type="transmembrane region" description="Helical" evidence="9">
    <location>
        <begin position="52"/>
        <end position="71"/>
    </location>
</feature>
<dbReference type="PROSITE" id="PS50850">
    <property type="entry name" value="MFS"/>
    <property type="match status" value="1"/>
</dbReference>
<dbReference type="InterPro" id="IPR005829">
    <property type="entry name" value="Sugar_transporter_CS"/>
</dbReference>
<dbReference type="AlphaFoldDB" id="A0A6A5VDK9"/>
<feature type="transmembrane region" description="Helical" evidence="9">
    <location>
        <begin position="370"/>
        <end position="394"/>
    </location>
</feature>
<feature type="transmembrane region" description="Helical" evidence="9">
    <location>
        <begin position="266"/>
        <end position="287"/>
    </location>
</feature>
<evidence type="ECO:0000256" key="4">
    <source>
        <dbReference type="ARBA" id="ARBA00022692"/>
    </source>
</evidence>
<organism evidence="11 12">
    <name type="scientific">Bimuria novae-zelandiae CBS 107.79</name>
    <dbReference type="NCBI Taxonomy" id="1447943"/>
    <lineage>
        <taxon>Eukaryota</taxon>
        <taxon>Fungi</taxon>
        <taxon>Dikarya</taxon>
        <taxon>Ascomycota</taxon>
        <taxon>Pezizomycotina</taxon>
        <taxon>Dothideomycetes</taxon>
        <taxon>Pleosporomycetidae</taxon>
        <taxon>Pleosporales</taxon>
        <taxon>Massarineae</taxon>
        <taxon>Didymosphaeriaceae</taxon>
        <taxon>Bimuria</taxon>
    </lineage>
</organism>
<evidence type="ECO:0000313" key="11">
    <source>
        <dbReference type="EMBL" id="KAF1974449.1"/>
    </source>
</evidence>
<dbReference type="SUPFAM" id="SSF103473">
    <property type="entry name" value="MFS general substrate transporter"/>
    <property type="match status" value="1"/>
</dbReference>
<gene>
    <name evidence="11" type="ORF">BU23DRAFT_598476</name>
</gene>
<protein>
    <submittedName>
        <fullName evidence="11">Sugar transporter</fullName>
    </submittedName>
</protein>
<feature type="transmembrane region" description="Helical" evidence="9">
    <location>
        <begin position="7"/>
        <end position="32"/>
    </location>
</feature>
<keyword evidence="6 9" id="KW-0472">Membrane</keyword>
<dbReference type="EMBL" id="ML976675">
    <property type="protein sequence ID" value="KAF1974449.1"/>
    <property type="molecule type" value="Genomic_DNA"/>
</dbReference>
<dbReference type="PRINTS" id="PR00171">
    <property type="entry name" value="SUGRTRNSPORT"/>
</dbReference>